<dbReference type="SUPFAM" id="SSF49464">
    <property type="entry name" value="Carboxypeptidase regulatory domain-like"/>
    <property type="match status" value="1"/>
</dbReference>
<comment type="similarity">
    <text evidence="10 11">Belongs to the TonB-dependent receptor family.</text>
</comment>
<evidence type="ECO:0000256" key="3">
    <source>
        <dbReference type="ARBA" id="ARBA00022452"/>
    </source>
</evidence>
<evidence type="ECO:0000256" key="11">
    <source>
        <dbReference type="RuleBase" id="RU003357"/>
    </source>
</evidence>
<feature type="compositionally biased region" description="Polar residues" evidence="12">
    <location>
        <begin position="546"/>
        <end position="558"/>
    </location>
</feature>
<protein>
    <submittedName>
        <fullName evidence="16">TonB-dependent receptor</fullName>
    </submittedName>
</protein>
<accession>A0ABT1MDY8</accession>
<organism evidence="16 17">
    <name type="scientific">Coprobacter tertius</name>
    <dbReference type="NCBI Taxonomy" id="2944915"/>
    <lineage>
        <taxon>Bacteria</taxon>
        <taxon>Pseudomonadati</taxon>
        <taxon>Bacteroidota</taxon>
        <taxon>Bacteroidia</taxon>
        <taxon>Bacteroidales</taxon>
        <taxon>Barnesiellaceae</taxon>
        <taxon>Coprobacter</taxon>
    </lineage>
</organism>
<evidence type="ECO:0000256" key="13">
    <source>
        <dbReference type="SAM" id="SignalP"/>
    </source>
</evidence>
<dbReference type="Gene3D" id="2.60.40.1120">
    <property type="entry name" value="Carboxypeptidase-like, regulatory domain"/>
    <property type="match status" value="1"/>
</dbReference>
<evidence type="ECO:0000256" key="1">
    <source>
        <dbReference type="ARBA" id="ARBA00004571"/>
    </source>
</evidence>
<keyword evidence="7 10" id="KW-0472">Membrane</keyword>
<comment type="subcellular location">
    <subcellularLocation>
        <location evidence="1 10">Cell outer membrane</location>
        <topology evidence="1 10">Multi-pass membrane protein</topology>
    </subcellularLocation>
</comment>
<dbReference type="Gene3D" id="2.40.170.20">
    <property type="entry name" value="TonB-dependent receptor, beta-barrel domain"/>
    <property type="match status" value="1"/>
</dbReference>
<comment type="caution">
    <text evidence="16">The sequence shown here is derived from an EMBL/GenBank/DDBJ whole genome shotgun (WGS) entry which is preliminary data.</text>
</comment>
<gene>
    <name evidence="16" type="ORF">NMU02_01885</name>
</gene>
<dbReference type="PANTHER" id="PTHR30069:SF29">
    <property type="entry name" value="HEMOGLOBIN AND HEMOGLOBIN-HAPTOGLOBIN-BINDING PROTEIN 1-RELATED"/>
    <property type="match status" value="1"/>
</dbReference>
<keyword evidence="2 10" id="KW-0813">Transport</keyword>
<dbReference type="SUPFAM" id="SSF56935">
    <property type="entry name" value="Porins"/>
    <property type="match status" value="1"/>
</dbReference>
<feature type="region of interest" description="Disordered" evidence="12">
    <location>
        <begin position="545"/>
        <end position="565"/>
    </location>
</feature>
<dbReference type="Pfam" id="PF13715">
    <property type="entry name" value="CarbopepD_reg_2"/>
    <property type="match status" value="1"/>
</dbReference>
<dbReference type="Proteomes" id="UP001205603">
    <property type="component" value="Unassembled WGS sequence"/>
</dbReference>
<feature type="chain" id="PRO_5047135906" evidence="13">
    <location>
        <begin position="20"/>
        <end position="902"/>
    </location>
</feature>
<evidence type="ECO:0000259" key="15">
    <source>
        <dbReference type="Pfam" id="PF07715"/>
    </source>
</evidence>
<keyword evidence="3 10" id="KW-1134">Transmembrane beta strand</keyword>
<evidence type="ECO:0000256" key="2">
    <source>
        <dbReference type="ARBA" id="ARBA00022448"/>
    </source>
</evidence>
<keyword evidence="6 11" id="KW-0798">TonB box</keyword>
<evidence type="ECO:0000256" key="7">
    <source>
        <dbReference type="ARBA" id="ARBA00023136"/>
    </source>
</evidence>
<dbReference type="Pfam" id="PF07715">
    <property type="entry name" value="Plug"/>
    <property type="match status" value="1"/>
</dbReference>
<feature type="domain" description="TonB-dependent receptor plug" evidence="15">
    <location>
        <begin position="225"/>
        <end position="303"/>
    </location>
</feature>
<dbReference type="Pfam" id="PF00593">
    <property type="entry name" value="TonB_dep_Rec_b-barrel"/>
    <property type="match status" value="1"/>
</dbReference>
<evidence type="ECO:0000259" key="14">
    <source>
        <dbReference type="Pfam" id="PF00593"/>
    </source>
</evidence>
<dbReference type="Gene3D" id="2.170.130.10">
    <property type="entry name" value="TonB-dependent receptor, plug domain"/>
    <property type="match status" value="1"/>
</dbReference>
<evidence type="ECO:0000256" key="6">
    <source>
        <dbReference type="ARBA" id="ARBA00023077"/>
    </source>
</evidence>
<keyword evidence="5 13" id="KW-0732">Signal</keyword>
<dbReference type="PANTHER" id="PTHR30069">
    <property type="entry name" value="TONB-DEPENDENT OUTER MEMBRANE RECEPTOR"/>
    <property type="match status" value="1"/>
</dbReference>
<dbReference type="RefSeq" id="WP_255025427.1">
    <property type="nucleotide sequence ID" value="NZ_JANDHW010000001.1"/>
</dbReference>
<evidence type="ECO:0000313" key="16">
    <source>
        <dbReference type="EMBL" id="MCP9610842.1"/>
    </source>
</evidence>
<dbReference type="InterPro" id="IPR036942">
    <property type="entry name" value="Beta-barrel_TonB_sf"/>
</dbReference>
<keyword evidence="4 10" id="KW-0812">Transmembrane</keyword>
<evidence type="ECO:0000256" key="8">
    <source>
        <dbReference type="ARBA" id="ARBA00023170"/>
    </source>
</evidence>
<sequence>MKPIHLCIWILLYPFLLTAQNPSKDTKDVTLHFDHTGIGLILQEIEKQTHYRFSYESTLIDKHELRSIHVVNAKLTETLQKLFEKDRISFSFSGNYIILKKEKTVRHYVISGTISDINSKEILINASLYSPSAHNGTSSNNYGFYSIVLPEGKNEIICSYIGYATVRKTVEIYKDTTLSWQLQPNAQLKEVVVTDKKITDLIFSAQPGKLTLSPALVNKLPAMGGETDLLKTLQLLPGVNGGTEGTAGLLVRGGNIDENLYLIDGTPIYNPNHMMGFFSTFNADAIKNVDFYKGSFPARYGERLSSVTDIRLKDGNSQEYHGNVSVGLISAKANIEGPIVKDKTFFILSARRTYLDLITTPAQWIMNRKKEEKNISGYNFTDINAKITHKLNERNRLQLSLYWNYDILSIKTTNNSSNNFYYDNTVQNTTTDVTNLYKIKYKDHSVMKWGNLVATLNWNNQISNRIYNNTSISYNRYNSLTTYDNQDYFEYNGSVERDAKTNSRFQSGISDWSLKSDFNYYLNYRNRIHFGANYTLHTFKPEVSRTRTASSENNGNKPNETHGDVNQIIGHETSLYAEDEIDLTRKLIFNPGLHFSWFRVQGKNYTSLQPRLSARYLINNKISLKASYAEMKQYIHLLSYSYINMPNDLWVPVTRKIRPMTSRQVSGGIYYRPFKGWEFSVEGYYKVMHNLIEYTNGASFFSKFSNWENKVAMGNGKAYGAEFMLQKTLGKTTGWIGYTLSWSNRQFPGGEINYGQVYPDRYDCRHAINIVMMHKFSERFDISASWVFHSGSRLTVPTEYFSTSGVLPGEIVNTHQSNIPYISSRNNYQLPNYHRLDLSCNFHKKKKRGIATWSIYIYNAYNKLNPVYVNVEAQKNTDVIKPIIKGTCIFPIIPGFSYTFTF</sequence>
<dbReference type="InterPro" id="IPR012910">
    <property type="entry name" value="Plug_dom"/>
</dbReference>
<evidence type="ECO:0000256" key="10">
    <source>
        <dbReference type="PROSITE-ProRule" id="PRU01360"/>
    </source>
</evidence>
<keyword evidence="17" id="KW-1185">Reference proteome</keyword>
<dbReference type="PROSITE" id="PS52016">
    <property type="entry name" value="TONB_DEPENDENT_REC_3"/>
    <property type="match status" value="1"/>
</dbReference>
<dbReference type="EMBL" id="JANDHW010000001">
    <property type="protein sequence ID" value="MCP9610842.1"/>
    <property type="molecule type" value="Genomic_DNA"/>
</dbReference>
<evidence type="ECO:0000256" key="4">
    <source>
        <dbReference type="ARBA" id="ARBA00022692"/>
    </source>
</evidence>
<keyword evidence="8 16" id="KW-0675">Receptor</keyword>
<evidence type="ECO:0000313" key="17">
    <source>
        <dbReference type="Proteomes" id="UP001205603"/>
    </source>
</evidence>
<name>A0ABT1MDY8_9BACT</name>
<evidence type="ECO:0000256" key="9">
    <source>
        <dbReference type="ARBA" id="ARBA00023237"/>
    </source>
</evidence>
<keyword evidence="9 10" id="KW-0998">Cell outer membrane</keyword>
<dbReference type="InterPro" id="IPR008969">
    <property type="entry name" value="CarboxyPept-like_regulatory"/>
</dbReference>
<dbReference type="InterPro" id="IPR037066">
    <property type="entry name" value="Plug_dom_sf"/>
</dbReference>
<reference evidence="16 17" key="1">
    <citation type="submission" date="2022-07" db="EMBL/GenBank/DDBJ databases">
        <title>Fecal culturing of patients with breast cancer.</title>
        <authorList>
            <person name="Teng N.M.Y."/>
            <person name="Kiu R."/>
            <person name="Evans R."/>
            <person name="Baker D.J."/>
            <person name="Zenner C."/>
            <person name="Robinson S.D."/>
            <person name="Hall L.J."/>
        </authorList>
    </citation>
    <scope>NUCLEOTIDE SEQUENCE [LARGE SCALE GENOMIC DNA]</scope>
    <source>
        <strain evidence="16 17">LH1063</strain>
    </source>
</reference>
<dbReference type="InterPro" id="IPR000531">
    <property type="entry name" value="Beta-barrel_TonB"/>
</dbReference>
<evidence type="ECO:0000256" key="5">
    <source>
        <dbReference type="ARBA" id="ARBA00022729"/>
    </source>
</evidence>
<dbReference type="InterPro" id="IPR039426">
    <property type="entry name" value="TonB-dep_rcpt-like"/>
</dbReference>
<evidence type="ECO:0000256" key="12">
    <source>
        <dbReference type="SAM" id="MobiDB-lite"/>
    </source>
</evidence>
<proteinExistence type="inferred from homology"/>
<feature type="signal peptide" evidence="13">
    <location>
        <begin position="1"/>
        <end position="19"/>
    </location>
</feature>
<feature type="domain" description="TonB-dependent receptor-like beta-barrel" evidence="14">
    <location>
        <begin position="406"/>
        <end position="859"/>
    </location>
</feature>